<evidence type="ECO:0000313" key="2">
    <source>
        <dbReference type="EMBL" id="KJZ74886.1"/>
    </source>
</evidence>
<accession>A0A0F7ZK18</accession>
<feature type="domain" description="Heterokaryon incompatibility" evidence="1">
    <location>
        <begin position="216"/>
        <end position="371"/>
    </location>
</feature>
<dbReference type="Proteomes" id="UP000054481">
    <property type="component" value="Unassembled WGS sequence"/>
</dbReference>
<dbReference type="PANTHER" id="PTHR33112">
    <property type="entry name" value="DOMAIN PROTEIN, PUTATIVE-RELATED"/>
    <property type="match status" value="1"/>
</dbReference>
<dbReference type="AlphaFoldDB" id="A0A0F7ZK18"/>
<sequence length="666" mass="74986">MTLCYVCQAIPFQILPSFPDESYVRLWSDYPGIHELLLKNGSRPPSPIGFHYQSCLENLRITSTLGCELCRHVEKKADDLLADIASMYAKDKDPRRADPSFDLWITARPEGGDGFWIFTISESTAEKQLFLLAVLGIGSDYDDPLNFVFVGRPINGPPEGKTLDLLAGWVKACDSHDRCLRRDGPMPTRLVDLGALDTETTTFRLVESRDVAVDRYTALRYCWGRPANYVCTSRATLGERKSTITLRQLPKTFQDAIAVTRKLGVRYIWIDSLCIIQDDERDWEHESARMADVYSNAYLTIAATGKSSSSDGLFLGRSARVYFRVPLKEETSYTKGHILLCPLQAGNDFKLEDYISMRSEPLSQRAWAFQERVLSRRVLHFTSTQVFFECLEGSAFEDGLRLSRRYCSVWLNQDFDTAFSSRSSGKGEHPRAHWNQLVRQYSSRKLTFPSDKLPALAGVAEVYSKLLDDQYVCGLWRKSMIEGLYWRSLDMSTAAPEYRAPSWSWASVDGTTALGVATEIQELATVLDCSVQISGDNPFGRVQSGSVTLRAPLIPIFLSKRKGPRGEMYFKTAAGSDRHNCSECRLDTIDERFAASAFWVQRMRLYALVLGVTSKLKAPWYMALNVASTETQASELGPLKRVGSMILFPDFFGPDDLKISCTVTLV</sequence>
<gene>
    <name evidence="2" type="ORF">HIM_05795</name>
</gene>
<name>A0A0F7ZK18_9HYPO</name>
<dbReference type="Pfam" id="PF06985">
    <property type="entry name" value="HET"/>
    <property type="match status" value="1"/>
</dbReference>
<keyword evidence="3" id="KW-1185">Reference proteome</keyword>
<evidence type="ECO:0000259" key="1">
    <source>
        <dbReference type="Pfam" id="PF06985"/>
    </source>
</evidence>
<dbReference type="PANTHER" id="PTHR33112:SF16">
    <property type="entry name" value="HETEROKARYON INCOMPATIBILITY DOMAIN-CONTAINING PROTEIN"/>
    <property type="match status" value="1"/>
</dbReference>
<proteinExistence type="predicted"/>
<dbReference type="OrthoDB" id="47007at2759"/>
<organism evidence="2 3">
    <name type="scientific">Hirsutella minnesotensis 3608</name>
    <dbReference type="NCBI Taxonomy" id="1043627"/>
    <lineage>
        <taxon>Eukaryota</taxon>
        <taxon>Fungi</taxon>
        <taxon>Dikarya</taxon>
        <taxon>Ascomycota</taxon>
        <taxon>Pezizomycotina</taxon>
        <taxon>Sordariomycetes</taxon>
        <taxon>Hypocreomycetidae</taxon>
        <taxon>Hypocreales</taxon>
        <taxon>Ophiocordycipitaceae</taxon>
        <taxon>Hirsutella</taxon>
    </lineage>
</organism>
<evidence type="ECO:0000313" key="3">
    <source>
        <dbReference type="Proteomes" id="UP000054481"/>
    </source>
</evidence>
<protein>
    <recommendedName>
        <fullName evidence="1">Heterokaryon incompatibility domain-containing protein</fullName>
    </recommendedName>
</protein>
<dbReference type="EMBL" id="KQ030522">
    <property type="protein sequence ID" value="KJZ74886.1"/>
    <property type="molecule type" value="Genomic_DNA"/>
</dbReference>
<dbReference type="InterPro" id="IPR010730">
    <property type="entry name" value="HET"/>
</dbReference>
<reference evidence="2 3" key="1">
    <citation type="journal article" date="2014" name="Genome Biol. Evol.">
        <title>Comparative genomics and transcriptomics analyses reveal divergent lifestyle features of nematode endoparasitic fungus Hirsutella minnesotensis.</title>
        <authorList>
            <person name="Lai Y."/>
            <person name="Liu K."/>
            <person name="Zhang X."/>
            <person name="Zhang X."/>
            <person name="Li K."/>
            <person name="Wang N."/>
            <person name="Shu C."/>
            <person name="Wu Y."/>
            <person name="Wang C."/>
            <person name="Bushley K.E."/>
            <person name="Xiang M."/>
            <person name="Liu X."/>
        </authorList>
    </citation>
    <scope>NUCLEOTIDE SEQUENCE [LARGE SCALE GENOMIC DNA]</scope>
    <source>
        <strain evidence="2 3">3608</strain>
    </source>
</reference>